<dbReference type="EMBL" id="KV425945">
    <property type="protein sequence ID" value="KZV96254.1"/>
    <property type="molecule type" value="Genomic_DNA"/>
</dbReference>
<sequence>MFAKTQLIAVLLALPFAFSLPQGSGVNCNLDPLTVSNWAAPIVPSDRLHTKRNVTFDVASPDVGTSPTTHCVGSITESLPGFDGSSGSGTCSDGGEWSVIIPGPGGPATLLVVTLPRECPAGVSGTLQASTELPPSVSCTIADSHGIAAACAPFELENVH</sequence>
<name>A0A165KFG0_EXIGL</name>
<keyword evidence="3" id="KW-1185">Reference proteome</keyword>
<organism evidence="2 3">
    <name type="scientific">Exidia glandulosa HHB12029</name>
    <dbReference type="NCBI Taxonomy" id="1314781"/>
    <lineage>
        <taxon>Eukaryota</taxon>
        <taxon>Fungi</taxon>
        <taxon>Dikarya</taxon>
        <taxon>Basidiomycota</taxon>
        <taxon>Agaricomycotina</taxon>
        <taxon>Agaricomycetes</taxon>
        <taxon>Auriculariales</taxon>
        <taxon>Exidiaceae</taxon>
        <taxon>Exidia</taxon>
    </lineage>
</organism>
<evidence type="ECO:0000256" key="1">
    <source>
        <dbReference type="SAM" id="SignalP"/>
    </source>
</evidence>
<keyword evidence="1" id="KW-0732">Signal</keyword>
<dbReference type="AlphaFoldDB" id="A0A165KFG0"/>
<accession>A0A165KFG0</accession>
<gene>
    <name evidence="2" type="ORF">EXIGLDRAFT_733612</name>
</gene>
<evidence type="ECO:0000313" key="2">
    <source>
        <dbReference type="EMBL" id="KZV96254.1"/>
    </source>
</evidence>
<evidence type="ECO:0008006" key="4">
    <source>
        <dbReference type="Google" id="ProtNLM"/>
    </source>
</evidence>
<reference evidence="2 3" key="1">
    <citation type="journal article" date="2016" name="Mol. Biol. Evol.">
        <title>Comparative Genomics of Early-Diverging Mushroom-Forming Fungi Provides Insights into the Origins of Lignocellulose Decay Capabilities.</title>
        <authorList>
            <person name="Nagy L.G."/>
            <person name="Riley R."/>
            <person name="Tritt A."/>
            <person name="Adam C."/>
            <person name="Daum C."/>
            <person name="Floudas D."/>
            <person name="Sun H."/>
            <person name="Yadav J.S."/>
            <person name="Pangilinan J."/>
            <person name="Larsson K.H."/>
            <person name="Matsuura K."/>
            <person name="Barry K."/>
            <person name="Labutti K."/>
            <person name="Kuo R."/>
            <person name="Ohm R.A."/>
            <person name="Bhattacharya S.S."/>
            <person name="Shirouzu T."/>
            <person name="Yoshinaga Y."/>
            <person name="Martin F.M."/>
            <person name="Grigoriev I.V."/>
            <person name="Hibbett D.S."/>
        </authorList>
    </citation>
    <scope>NUCLEOTIDE SEQUENCE [LARGE SCALE GENOMIC DNA]</scope>
    <source>
        <strain evidence="2 3">HHB12029</strain>
    </source>
</reference>
<proteinExistence type="predicted"/>
<dbReference type="Proteomes" id="UP000077266">
    <property type="component" value="Unassembled WGS sequence"/>
</dbReference>
<protein>
    <recommendedName>
        <fullName evidence="4">Ubiquitin 3 binding protein But2 C-terminal domain-containing protein</fullName>
    </recommendedName>
</protein>
<feature type="signal peptide" evidence="1">
    <location>
        <begin position="1"/>
        <end position="19"/>
    </location>
</feature>
<dbReference type="InParanoid" id="A0A165KFG0"/>
<evidence type="ECO:0000313" key="3">
    <source>
        <dbReference type="Proteomes" id="UP000077266"/>
    </source>
</evidence>
<feature type="chain" id="PRO_5007860787" description="Ubiquitin 3 binding protein But2 C-terminal domain-containing protein" evidence="1">
    <location>
        <begin position="20"/>
        <end position="160"/>
    </location>
</feature>